<feature type="transmembrane region" description="Helical" evidence="3">
    <location>
        <begin position="142"/>
        <end position="165"/>
    </location>
</feature>
<protein>
    <submittedName>
        <fullName evidence="5">SpoIIE family protein phosphatase</fullName>
    </submittedName>
</protein>
<accession>A0ABS5TQB0</accession>
<proteinExistence type="predicted"/>
<keyword evidence="1" id="KW-0378">Hydrolase</keyword>
<dbReference type="Gene3D" id="3.30.450.20">
    <property type="entry name" value="PAS domain"/>
    <property type="match status" value="1"/>
</dbReference>
<dbReference type="InterPro" id="IPR000014">
    <property type="entry name" value="PAS"/>
</dbReference>
<dbReference type="SUPFAM" id="SSF55785">
    <property type="entry name" value="PYP-like sensor domain (PAS domain)"/>
    <property type="match status" value="1"/>
</dbReference>
<dbReference type="InterPro" id="IPR052016">
    <property type="entry name" value="Bact_Sigma-Reg"/>
</dbReference>
<feature type="transmembrane region" description="Helical" evidence="3">
    <location>
        <begin position="177"/>
        <end position="195"/>
    </location>
</feature>
<dbReference type="InterPro" id="IPR013767">
    <property type="entry name" value="PAS_fold"/>
</dbReference>
<dbReference type="InterPro" id="IPR035965">
    <property type="entry name" value="PAS-like_dom_sf"/>
</dbReference>
<dbReference type="RefSeq" id="WP_214159559.1">
    <property type="nucleotide sequence ID" value="NZ_JAHBAY010000015.1"/>
</dbReference>
<evidence type="ECO:0000313" key="6">
    <source>
        <dbReference type="Proteomes" id="UP001197247"/>
    </source>
</evidence>
<feature type="transmembrane region" description="Helical" evidence="3">
    <location>
        <begin position="100"/>
        <end position="122"/>
    </location>
</feature>
<dbReference type="Pfam" id="PF07228">
    <property type="entry name" value="SpoIIE"/>
    <property type="match status" value="1"/>
</dbReference>
<reference evidence="5 6" key="1">
    <citation type="submission" date="2021-05" db="EMBL/GenBank/DDBJ databases">
        <title>Kineosporia and Streptomyces sp. nov. two new marine actinobacteria isolated from Coral.</title>
        <authorList>
            <person name="Buangrab K."/>
            <person name="Sutthacheep M."/>
            <person name="Yeemin T."/>
            <person name="Harunari E."/>
            <person name="Igarashi Y."/>
            <person name="Kanchanasin P."/>
            <person name="Tanasupawat S."/>
            <person name="Phongsopitanun W."/>
        </authorList>
    </citation>
    <scope>NUCLEOTIDE SEQUENCE [LARGE SCALE GENOMIC DNA]</scope>
    <source>
        <strain evidence="5 6">J2-2</strain>
    </source>
</reference>
<keyword evidence="3" id="KW-1133">Transmembrane helix</keyword>
<dbReference type="InterPro" id="IPR036457">
    <property type="entry name" value="PPM-type-like_dom_sf"/>
</dbReference>
<evidence type="ECO:0000256" key="3">
    <source>
        <dbReference type="SAM" id="Phobius"/>
    </source>
</evidence>
<dbReference type="SMART" id="SM00331">
    <property type="entry name" value="PP2C_SIG"/>
    <property type="match status" value="1"/>
</dbReference>
<feature type="compositionally biased region" description="Basic and acidic residues" evidence="2">
    <location>
        <begin position="355"/>
        <end position="364"/>
    </location>
</feature>
<feature type="transmembrane region" description="Helical" evidence="3">
    <location>
        <begin position="207"/>
        <end position="224"/>
    </location>
</feature>
<sequence>MSWSAWLVCALVAGGIGYLSLAGFVWANRQGIGSRPLVVMLLAVKVWSVCYALELSSTSVQVAQWWSALKYLGIVALPPALWSFVFAYTGRGRMTRRAVGLLLIHPALVMTLLLVPLTRPLIQDYDHTSPVLNAQVPAAGPLFWPHAAYVYVLMLGADFVLMARLAKIAPPYRRQGALLIAASLLPCFGNLLFNAEVLPAGTVDPTPFLFGITAVVLVWGFFRLRLLDLTPVARGIVIEQMADGVLVLDVYGRVVDVNAAAAAIISFPRRAMIGRYVVDVVPGLASVLEKADVNAVTETVEDEVLIYPLPPADAADEVLTGFWGGLFIRPELDKRVPADRGTGSRTVTGTTDRTSGVREIDLRTDPSGLPGPTGQDRSRERTGEQVVLGPPRDVATSMTWVTDPVGRQIARLVVLRDVTERNRTERKLRELLNEQTRLSETLRQSLRPASLPQLPGLRFAARSVPSARGEGVGGDFYDVHPAGNGESAFVLGDVSGKGVHAAVVTSMARYTVRTLSAQGWTPSEVLRQLNRALQTPDDLERFCTVVYGLVGDTGTGDGAGVRVTISLGGHPPPLLRRHHDGSVHAVGRTGTALGLLPGVDVHEVVVELAAGDVLLAYTDGVTEARVGEEQFGEKRLAEVLAAVPRATGSGWPSANWRRDHPEYERDPWTEHEQAEPGPHPATQLADTVADSVLAAVRAFAPERDDVALLVLTAT</sequence>
<feature type="region of interest" description="Disordered" evidence="2">
    <location>
        <begin position="337"/>
        <end position="384"/>
    </location>
</feature>
<dbReference type="InterPro" id="IPR031621">
    <property type="entry name" value="HisKA_7TM"/>
</dbReference>
<dbReference type="Proteomes" id="UP001197247">
    <property type="component" value="Unassembled WGS sequence"/>
</dbReference>
<keyword evidence="3" id="KW-0472">Membrane</keyword>
<dbReference type="PROSITE" id="PS50112">
    <property type="entry name" value="PAS"/>
    <property type="match status" value="1"/>
</dbReference>
<evidence type="ECO:0000256" key="2">
    <source>
        <dbReference type="SAM" id="MobiDB-lite"/>
    </source>
</evidence>
<name>A0ABS5TQB0_9ACTN</name>
<dbReference type="PANTHER" id="PTHR43156:SF2">
    <property type="entry name" value="STAGE II SPORULATION PROTEIN E"/>
    <property type="match status" value="1"/>
</dbReference>
<dbReference type="SUPFAM" id="SSF81606">
    <property type="entry name" value="PP2C-like"/>
    <property type="match status" value="1"/>
</dbReference>
<feature type="domain" description="PAS" evidence="4">
    <location>
        <begin position="237"/>
        <end position="304"/>
    </location>
</feature>
<gene>
    <name evidence="5" type="ORF">KIH74_29010</name>
</gene>
<evidence type="ECO:0000313" key="5">
    <source>
        <dbReference type="EMBL" id="MBT0773018.1"/>
    </source>
</evidence>
<evidence type="ECO:0000256" key="1">
    <source>
        <dbReference type="ARBA" id="ARBA00022801"/>
    </source>
</evidence>
<feature type="compositionally biased region" description="Low complexity" evidence="2">
    <location>
        <begin position="339"/>
        <end position="354"/>
    </location>
</feature>
<keyword evidence="3" id="KW-0812">Transmembrane</keyword>
<dbReference type="InterPro" id="IPR001932">
    <property type="entry name" value="PPM-type_phosphatase-like_dom"/>
</dbReference>
<organism evidence="5 6">
    <name type="scientific">Kineosporia corallincola</name>
    <dbReference type="NCBI Taxonomy" id="2835133"/>
    <lineage>
        <taxon>Bacteria</taxon>
        <taxon>Bacillati</taxon>
        <taxon>Actinomycetota</taxon>
        <taxon>Actinomycetes</taxon>
        <taxon>Kineosporiales</taxon>
        <taxon>Kineosporiaceae</taxon>
        <taxon>Kineosporia</taxon>
    </lineage>
</organism>
<feature type="transmembrane region" description="Helical" evidence="3">
    <location>
        <begin position="37"/>
        <end position="56"/>
    </location>
</feature>
<evidence type="ECO:0000259" key="4">
    <source>
        <dbReference type="PROSITE" id="PS50112"/>
    </source>
</evidence>
<comment type="caution">
    <text evidence="5">The sequence shown here is derived from an EMBL/GenBank/DDBJ whole genome shotgun (WGS) entry which is preliminary data.</text>
</comment>
<keyword evidence="6" id="KW-1185">Reference proteome</keyword>
<dbReference type="PANTHER" id="PTHR43156">
    <property type="entry name" value="STAGE II SPORULATION PROTEIN E-RELATED"/>
    <property type="match status" value="1"/>
</dbReference>
<dbReference type="Gene3D" id="3.60.40.10">
    <property type="entry name" value="PPM-type phosphatase domain"/>
    <property type="match status" value="1"/>
</dbReference>
<feature type="transmembrane region" description="Helical" evidence="3">
    <location>
        <begin position="68"/>
        <end position="88"/>
    </location>
</feature>
<dbReference type="EMBL" id="JAHBAY010000015">
    <property type="protein sequence ID" value="MBT0773018.1"/>
    <property type="molecule type" value="Genomic_DNA"/>
</dbReference>
<dbReference type="Pfam" id="PF16927">
    <property type="entry name" value="HisKA_7TM"/>
    <property type="match status" value="1"/>
</dbReference>
<dbReference type="Pfam" id="PF00989">
    <property type="entry name" value="PAS"/>
    <property type="match status" value="1"/>
</dbReference>
<feature type="transmembrane region" description="Helical" evidence="3">
    <location>
        <begin position="6"/>
        <end position="25"/>
    </location>
</feature>